<evidence type="ECO:0000256" key="5">
    <source>
        <dbReference type="ARBA" id="ARBA00022984"/>
    </source>
</evidence>
<comment type="pathway">
    <text evidence="1 7">Cell wall biogenesis; peptidoglycan biosynthesis.</text>
</comment>
<feature type="domain" description="L,D-TPase catalytic" evidence="8">
    <location>
        <begin position="1"/>
        <end position="169"/>
    </location>
</feature>
<dbReference type="UniPathway" id="UPA00219"/>
<proteinExistence type="inferred from homology"/>
<dbReference type="Proteomes" id="UP000585681">
    <property type="component" value="Unassembled WGS sequence"/>
</dbReference>
<evidence type="ECO:0000259" key="8">
    <source>
        <dbReference type="PROSITE" id="PS52029"/>
    </source>
</evidence>
<evidence type="ECO:0000256" key="7">
    <source>
        <dbReference type="PROSITE-ProRule" id="PRU01373"/>
    </source>
</evidence>
<dbReference type="InterPro" id="IPR038063">
    <property type="entry name" value="Transpep_catalytic_dom"/>
</dbReference>
<protein>
    <submittedName>
        <fullName evidence="9">L,D-peptidoglycan transpeptidase YkuD (ErfK/YbiS/YcfS/YnhG family)</fullName>
    </submittedName>
</protein>
<comment type="caution">
    <text evidence="9">The sequence shown here is derived from an EMBL/GenBank/DDBJ whole genome shotgun (WGS) entry which is preliminary data.</text>
</comment>
<dbReference type="RefSeq" id="WP_054540128.1">
    <property type="nucleotide sequence ID" value="NZ_JACIEQ010000001.1"/>
</dbReference>
<evidence type="ECO:0000256" key="2">
    <source>
        <dbReference type="ARBA" id="ARBA00005992"/>
    </source>
</evidence>
<dbReference type="GO" id="GO:0071555">
    <property type="term" value="P:cell wall organization"/>
    <property type="evidence" value="ECO:0007669"/>
    <property type="project" value="UniProtKB-UniRule"/>
</dbReference>
<keyword evidence="4 7" id="KW-0133">Cell shape</keyword>
<dbReference type="PROSITE" id="PS52029">
    <property type="entry name" value="LD_TPASE"/>
    <property type="match status" value="1"/>
</dbReference>
<evidence type="ECO:0000256" key="1">
    <source>
        <dbReference type="ARBA" id="ARBA00004752"/>
    </source>
</evidence>
<comment type="similarity">
    <text evidence="2">Belongs to the YkuD family.</text>
</comment>
<dbReference type="EMBL" id="JACIEQ010000001">
    <property type="protein sequence ID" value="MBB4021808.1"/>
    <property type="molecule type" value="Genomic_DNA"/>
</dbReference>
<evidence type="ECO:0000313" key="10">
    <source>
        <dbReference type="Proteomes" id="UP000585681"/>
    </source>
</evidence>
<dbReference type="SUPFAM" id="SSF141523">
    <property type="entry name" value="L,D-transpeptidase catalytic domain-like"/>
    <property type="match status" value="1"/>
</dbReference>
<organism evidence="9 10">
    <name type="scientific">Actibacterium naphthalenivorans</name>
    <dbReference type="NCBI Taxonomy" id="1614693"/>
    <lineage>
        <taxon>Bacteria</taxon>
        <taxon>Pseudomonadati</taxon>
        <taxon>Pseudomonadota</taxon>
        <taxon>Alphaproteobacteria</taxon>
        <taxon>Rhodobacterales</taxon>
        <taxon>Roseobacteraceae</taxon>
        <taxon>Actibacterium</taxon>
    </lineage>
</organism>
<accession>A0A840CE47</accession>
<evidence type="ECO:0000256" key="3">
    <source>
        <dbReference type="ARBA" id="ARBA00022679"/>
    </source>
</evidence>
<dbReference type="GO" id="GO:0008360">
    <property type="term" value="P:regulation of cell shape"/>
    <property type="evidence" value="ECO:0007669"/>
    <property type="project" value="UniProtKB-UniRule"/>
</dbReference>
<dbReference type="GO" id="GO:0009252">
    <property type="term" value="P:peptidoglycan biosynthetic process"/>
    <property type="evidence" value="ECO:0007669"/>
    <property type="project" value="UniProtKB-UniPathway"/>
</dbReference>
<dbReference type="Pfam" id="PF03734">
    <property type="entry name" value="YkuD"/>
    <property type="match status" value="1"/>
</dbReference>
<keyword evidence="6 7" id="KW-0961">Cell wall biogenesis/degradation</keyword>
<evidence type="ECO:0000256" key="6">
    <source>
        <dbReference type="ARBA" id="ARBA00023316"/>
    </source>
</evidence>
<reference evidence="9" key="1">
    <citation type="submission" date="2020-08" db="EMBL/GenBank/DDBJ databases">
        <title>Genomic Encyclopedia of Type Strains, Phase IV (KMG-IV): sequencing the most valuable type-strain genomes for metagenomic binning, comparative biology and taxonomic classification.</title>
        <authorList>
            <person name="Goeker M."/>
        </authorList>
    </citation>
    <scope>NUCLEOTIDE SEQUENCE [LARGE SCALE GENOMIC DNA]</scope>
    <source>
        <strain evidence="9">DSM 105040</strain>
    </source>
</reference>
<evidence type="ECO:0000313" key="9">
    <source>
        <dbReference type="EMBL" id="MBB4021808.1"/>
    </source>
</evidence>
<gene>
    <name evidence="9" type="ORF">GGR17_001599</name>
</gene>
<dbReference type="InterPro" id="IPR005490">
    <property type="entry name" value="LD_TPept_cat_dom"/>
</dbReference>
<dbReference type="GO" id="GO:0004180">
    <property type="term" value="F:carboxypeptidase activity"/>
    <property type="evidence" value="ECO:0007669"/>
    <property type="project" value="UniProtKB-ARBA"/>
</dbReference>
<dbReference type="AlphaFoldDB" id="A0A840CE47"/>
<feature type="active site" description="Proton donor/acceptor" evidence="7">
    <location>
        <position position="133"/>
    </location>
</feature>
<name>A0A840CE47_9RHOB</name>
<feature type="active site" description="Nucleophile" evidence="7">
    <location>
        <position position="145"/>
    </location>
</feature>
<dbReference type="GO" id="GO:0016740">
    <property type="term" value="F:transferase activity"/>
    <property type="evidence" value="ECO:0007669"/>
    <property type="project" value="UniProtKB-KW"/>
</dbReference>
<dbReference type="CDD" id="cd16913">
    <property type="entry name" value="YkuD_like"/>
    <property type="match status" value="1"/>
</dbReference>
<sequence>MTPRADDLVVTRWGARFLGRRLACAIGKRGLTANKREGDGATPTGPLRLCAAAFRADRLPRPGGILPQRAIGPRDIWSDDPADPAYNHGLTASGHPFSHERLRRPDPLYNLILMTDHNWPDATPGKGSAIFLHRWRKPRHPTQGCIAFAPADLRWIAQNWRPRSRILIKP</sequence>
<dbReference type="PANTHER" id="PTHR38589:SF1">
    <property type="entry name" value="BLR0621 PROTEIN"/>
    <property type="match status" value="1"/>
</dbReference>
<keyword evidence="10" id="KW-1185">Reference proteome</keyword>
<evidence type="ECO:0000256" key="4">
    <source>
        <dbReference type="ARBA" id="ARBA00022960"/>
    </source>
</evidence>
<dbReference type="PANTHER" id="PTHR38589">
    <property type="entry name" value="BLR0621 PROTEIN"/>
    <property type="match status" value="1"/>
</dbReference>
<keyword evidence="3" id="KW-0808">Transferase</keyword>
<keyword evidence="5 7" id="KW-0573">Peptidoglycan synthesis</keyword>